<gene>
    <name evidence="3" type="ORF">FZ041_11075</name>
</gene>
<dbReference type="RefSeq" id="WP_149189602.1">
    <property type="nucleotide sequence ID" value="NZ_VTOZ01000025.1"/>
</dbReference>
<name>A0A5D6WKZ0_9FIRM</name>
<dbReference type="Proteomes" id="UP000322783">
    <property type="component" value="Unassembled WGS sequence"/>
</dbReference>
<evidence type="ECO:0000256" key="2">
    <source>
        <dbReference type="SAM" id="SignalP"/>
    </source>
</evidence>
<reference evidence="3 4" key="1">
    <citation type="submission" date="2019-08" db="EMBL/GenBank/DDBJ databases">
        <title>Selenomonas sp. mPRGC5 and Selenomonas sp. mPRGC8 isolated from ruminal fluid of dairy goat (Capra hircus).</title>
        <authorList>
            <person name="Poothong S."/>
            <person name="Nuengjamnong C."/>
            <person name="Tanasupawat S."/>
        </authorList>
    </citation>
    <scope>NUCLEOTIDE SEQUENCE [LARGE SCALE GENOMIC DNA]</scope>
    <source>
        <strain evidence="4">mPRGC8</strain>
    </source>
</reference>
<evidence type="ECO:0000256" key="1">
    <source>
        <dbReference type="SAM" id="MobiDB-lite"/>
    </source>
</evidence>
<comment type="caution">
    <text evidence="3">The sequence shown here is derived from an EMBL/GenBank/DDBJ whole genome shotgun (WGS) entry which is preliminary data.</text>
</comment>
<organism evidence="3 4">
    <name type="scientific">Selenomonas caprae</name>
    <dbReference type="NCBI Taxonomy" id="2606905"/>
    <lineage>
        <taxon>Bacteria</taxon>
        <taxon>Bacillati</taxon>
        <taxon>Bacillota</taxon>
        <taxon>Negativicutes</taxon>
        <taxon>Selenomonadales</taxon>
        <taxon>Selenomonadaceae</taxon>
        <taxon>Selenomonas</taxon>
    </lineage>
</organism>
<dbReference type="AlphaFoldDB" id="A0A5D6WKZ0"/>
<sequence>MKKAFIALGVALAMVVAGCGDDNAKNSSSAKQDKQVSTSAKSSKSSSEWTEKQKLDFLIPLAKRYSLNEEALKGVVKVLDDCGVDFNSLSWKESTASIIVANPNITPDKHLGAVNGFDIKIKDGKVSLVRVTLHGGRVGKWFDLYDKDKGISRKAFAETILDNEKYQNIINSVDQYVKDKKGKLVVIGDDKSKSVNIGAFVQYPNGKENYDDCTSEELKQSRVAYVVKFSYGTKSEVYGKESDDRHLVEAVYSADGKLTVEKDDVSAVPLK</sequence>
<feature type="signal peptide" evidence="2">
    <location>
        <begin position="1"/>
        <end position="19"/>
    </location>
</feature>
<dbReference type="EMBL" id="VTOZ01000025">
    <property type="protein sequence ID" value="TYZ27538.1"/>
    <property type="molecule type" value="Genomic_DNA"/>
</dbReference>
<dbReference type="PROSITE" id="PS51257">
    <property type="entry name" value="PROKAR_LIPOPROTEIN"/>
    <property type="match status" value="1"/>
</dbReference>
<feature type="chain" id="PRO_5038633528" description="Lipoprotein" evidence="2">
    <location>
        <begin position="20"/>
        <end position="271"/>
    </location>
</feature>
<feature type="region of interest" description="Disordered" evidence="1">
    <location>
        <begin position="24"/>
        <end position="45"/>
    </location>
</feature>
<protein>
    <recommendedName>
        <fullName evidence="5">Lipoprotein</fullName>
    </recommendedName>
</protein>
<keyword evidence="4" id="KW-1185">Reference proteome</keyword>
<evidence type="ECO:0008006" key="5">
    <source>
        <dbReference type="Google" id="ProtNLM"/>
    </source>
</evidence>
<keyword evidence="2" id="KW-0732">Signal</keyword>
<proteinExistence type="predicted"/>
<feature type="compositionally biased region" description="Low complexity" evidence="1">
    <location>
        <begin position="35"/>
        <end position="45"/>
    </location>
</feature>
<accession>A0A5D6WKZ0</accession>
<evidence type="ECO:0000313" key="3">
    <source>
        <dbReference type="EMBL" id="TYZ27538.1"/>
    </source>
</evidence>
<evidence type="ECO:0000313" key="4">
    <source>
        <dbReference type="Proteomes" id="UP000322783"/>
    </source>
</evidence>